<dbReference type="Proteomes" id="UP000182444">
    <property type="component" value="Chromosome 1D"/>
</dbReference>
<protein>
    <submittedName>
        <fullName evidence="2">Uncharacterized protein</fullName>
    </submittedName>
</protein>
<sequence>MTPTRFSYWYRTCSPILFYFSCVFVCVDAPWSCCRNGDTITPLRDAKITAAKHKLANRQSRRSDYQVVDILLSLNFSLFSNPSTQNRIVAVNDVHDWQVLQVSKADSEHVTFGDVEFYPGQTSIPAKDNCFFPRSSTVRQPLFCFSAFSSVCPCFIFRIQIMRSI</sequence>
<dbReference type="EMBL" id="CP017556">
    <property type="protein sequence ID" value="AOW03603.1"/>
    <property type="molecule type" value="Genomic_DNA"/>
</dbReference>
<dbReference type="RefSeq" id="XP_068138715.1">
    <property type="nucleotide sequence ID" value="XM_068282614.1"/>
</dbReference>
<feature type="signal peptide" evidence="1">
    <location>
        <begin position="1"/>
        <end position="29"/>
    </location>
</feature>
<feature type="chain" id="PRO_5009110453" evidence="1">
    <location>
        <begin position="30"/>
        <end position="165"/>
    </location>
</feature>
<keyword evidence="1" id="KW-0732">Signal</keyword>
<dbReference type="GeneID" id="94583228"/>
<organism evidence="2 3">
    <name type="scientific">Yarrowia lipolytica</name>
    <name type="common">Candida lipolytica</name>
    <dbReference type="NCBI Taxonomy" id="4952"/>
    <lineage>
        <taxon>Eukaryota</taxon>
        <taxon>Fungi</taxon>
        <taxon>Dikarya</taxon>
        <taxon>Ascomycota</taxon>
        <taxon>Saccharomycotina</taxon>
        <taxon>Dipodascomycetes</taxon>
        <taxon>Dipodascales</taxon>
        <taxon>Dipodascales incertae sedis</taxon>
        <taxon>Yarrowia</taxon>
    </lineage>
</organism>
<accession>A0A1D8ND90</accession>
<dbReference type="AlphaFoldDB" id="A0A1D8ND90"/>
<gene>
    <name evidence="2" type="ORF">YALI1_D06545g</name>
</gene>
<evidence type="ECO:0000256" key="1">
    <source>
        <dbReference type="SAM" id="SignalP"/>
    </source>
</evidence>
<reference evidence="2 3" key="1">
    <citation type="journal article" date="2016" name="PLoS ONE">
        <title>Sequence Assembly of Yarrowia lipolytica Strain W29/CLIB89 Shows Transposable Element Diversity.</title>
        <authorList>
            <person name="Magnan C."/>
            <person name="Yu J."/>
            <person name="Chang I."/>
            <person name="Jahn E."/>
            <person name="Kanomata Y."/>
            <person name="Wu J."/>
            <person name="Zeller M."/>
            <person name="Oakes M."/>
            <person name="Baldi P."/>
            <person name="Sandmeyer S."/>
        </authorList>
    </citation>
    <scope>NUCLEOTIDE SEQUENCE [LARGE SCALE GENOMIC DNA]</scope>
    <source>
        <strain evidence="3">CLIB89(W29)</strain>
    </source>
</reference>
<evidence type="ECO:0000313" key="3">
    <source>
        <dbReference type="Proteomes" id="UP000182444"/>
    </source>
</evidence>
<proteinExistence type="predicted"/>
<name>A0A1D8ND90_YARLL</name>
<evidence type="ECO:0000313" key="2">
    <source>
        <dbReference type="EMBL" id="AOW03603.1"/>
    </source>
</evidence>
<dbReference type="VEuPathDB" id="FungiDB:YALI1_D06545g"/>